<feature type="domain" description="Transposase IS66 C-terminal" evidence="5">
    <location>
        <begin position="495"/>
        <end position="532"/>
    </location>
</feature>
<dbReference type="STRING" id="1424334.W822_22545"/>
<organism evidence="6 7">
    <name type="scientific">Advenella kashmirensis W13003</name>
    <dbReference type="NCBI Taxonomy" id="1424334"/>
    <lineage>
        <taxon>Bacteria</taxon>
        <taxon>Pseudomonadati</taxon>
        <taxon>Pseudomonadota</taxon>
        <taxon>Betaproteobacteria</taxon>
        <taxon>Burkholderiales</taxon>
        <taxon>Alcaligenaceae</taxon>
    </lineage>
</organism>
<comment type="caution">
    <text evidence="6">The sequence shown here is derived from an EMBL/GenBank/DDBJ whole genome shotgun (WGS) entry which is preliminary data.</text>
</comment>
<dbReference type="InterPro" id="IPR004291">
    <property type="entry name" value="Transposase_IS66_central"/>
</dbReference>
<evidence type="ECO:0000259" key="4">
    <source>
        <dbReference type="Pfam" id="PF13007"/>
    </source>
</evidence>
<dbReference type="Proteomes" id="UP000018733">
    <property type="component" value="Unassembled WGS sequence"/>
</dbReference>
<dbReference type="eggNOG" id="COG2433">
    <property type="taxonomic scope" value="Bacteria"/>
</dbReference>
<evidence type="ECO:0000259" key="3">
    <source>
        <dbReference type="Pfam" id="PF13005"/>
    </source>
</evidence>
<keyword evidence="1" id="KW-0175">Coiled coil</keyword>
<evidence type="ECO:0000313" key="7">
    <source>
        <dbReference type="Proteomes" id="UP000018733"/>
    </source>
</evidence>
<dbReference type="InterPro" id="IPR024463">
    <property type="entry name" value="Transposase_TnpC_homeodom"/>
</dbReference>
<dbReference type="PANTHER" id="PTHR33678:SF1">
    <property type="entry name" value="BLL1576 PROTEIN"/>
    <property type="match status" value="1"/>
</dbReference>
<dbReference type="InterPro" id="IPR052344">
    <property type="entry name" value="Transposase-related"/>
</dbReference>
<evidence type="ECO:0000313" key="6">
    <source>
        <dbReference type="EMBL" id="ETF00527.1"/>
    </source>
</evidence>
<keyword evidence="7" id="KW-1185">Reference proteome</keyword>
<dbReference type="Pfam" id="PF13007">
    <property type="entry name" value="LZ_Tnp_IS66"/>
    <property type="match status" value="1"/>
</dbReference>
<reference evidence="6 7" key="1">
    <citation type="journal article" date="2014" name="Genome Announc.">
        <title>Draft Genome Sequence of Advenella kashmirensis Strain W13003, a Polycyclic Aromatic Hydrocarbon-Degrading Bacterium.</title>
        <authorList>
            <person name="Wang X."/>
            <person name="Jin D."/>
            <person name="Zhou L."/>
            <person name="Wu L."/>
            <person name="An W."/>
            <person name="Zhao L."/>
        </authorList>
    </citation>
    <scope>NUCLEOTIDE SEQUENCE [LARGE SCALE GENOMIC DNA]</scope>
    <source>
        <strain evidence="6 7">W13003</strain>
    </source>
</reference>
<gene>
    <name evidence="6" type="ORF">W822_22545</name>
</gene>
<dbReference type="HOGENOM" id="CLU_023034_0_0_4"/>
<accession>V8QLM4</accession>
<dbReference type="Pfam" id="PF13005">
    <property type="entry name" value="zf-IS66"/>
    <property type="match status" value="1"/>
</dbReference>
<feature type="domain" description="Transposase TnpC homeodomain" evidence="4">
    <location>
        <begin position="71"/>
        <end position="143"/>
    </location>
</feature>
<sequence length="540" mass="61149">MPSPVPDLDQMDAAALKQLFREREAELNKLRAEHQQLAQEMAATQEILVRREQMLAGQQDEIRFKDTRIAQLTHEIAALKRYRFGKKGEQLSGVQGTLLEEAVDEDIGAIETELELLAGVPLATRTTRQAKRRPMPDHLPRIEYRHEPEYTTCHCGCQLQRIGEEVSEKLDFIPGVLQVERHVRGKWVCKQCQTLTQAPVAAHVIDKGLPSTGLLAHVLVAKYADHLPLYRQESIFERAGMKLARSTLADWVGTCGVHLQPLADALRQVILAHRVVHADETPVQMLKPGTKKTHRAYLWAYAPGVFEPLKAVVYDFTEGRAGEHARSFLGDWQGSLICDDYSGYKACFTRGMTEIGCMAHARRKFFELHASNKSQLAEQALHYIGQLYEVERQVKELTSDDRRRLRQEKAKPLAHALHGWMLAQRQRVPDGSATAKALDYSLKRWTALTRYLDDGQLPIDNNHIEQQIRPIAIGRNNWLFTGSLRAGKRAAAIMTLVQSARLNGHDPYAYLKDVLTRLPTQPASRIGELLPHNWTPQSIH</sequence>
<feature type="domain" description="Transposase IS66 zinc-finger binding" evidence="3">
    <location>
        <begin position="152"/>
        <end position="192"/>
    </location>
</feature>
<evidence type="ECO:0000259" key="5">
    <source>
        <dbReference type="Pfam" id="PF13817"/>
    </source>
</evidence>
<dbReference type="PANTHER" id="PTHR33678">
    <property type="entry name" value="BLL1576 PROTEIN"/>
    <property type="match status" value="1"/>
</dbReference>
<dbReference type="EMBL" id="AYXT01000014">
    <property type="protein sequence ID" value="ETF00527.1"/>
    <property type="molecule type" value="Genomic_DNA"/>
</dbReference>
<feature type="coiled-coil region" evidence="1">
    <location>
        <begin position="13"/>
        <end position="47"/>
    </location>
</feature>
<dbReference type="NCBIfam" id="NF033517">
    <property type="entry name" value="transpos_IS66"/>
    <property type="match status" value="1"/>
</dbReference>
<dbReference type="Pfam" id="PF13817">
    <property type="entry name" value="DDE_Tnp_IS66_C"/>
    <property type="match status" value="1"/>
</dbReference>
<dbReference type="InterPro" id="IPR039552">
    <property type="entry name" value="IS66_C"/>
</dbReference>
<evidence type="ECO:0000259" key="2">
    <source>
        <dbReference type="Pfam" id="PF03050"/>
    </source>
</evidence>
<evidence type="ECO:0000256" key="1">
    <source>
        <dbReference type="SAM" id="Coils"/>
    </source>
</evidence>
<dbReference type="InterPro" id="IPR024474">
    <property type="entry name" value="Znf_dom_IS66"/>
</dbReference>
<protein>
    <submittedName>
        <fullName evidence="6">Transposase IS66</fullName>
    </submittedName>
</protein>
<name>V8QLM4_9BURK</name>
<proteinExistence type="predicted"/>
<dbReference type="Pfam" id="PF03050">
    <property type="entry name" value="DDE_Tnp_IS66"/>
    <property type="match status" value="1"/>
</dbReference>
<dbReference type="AlphaFoldDB" id="V8QLM4"/>
<dbReference type="PATRIC" id="fig|1424334.3.peg.4519"/>
<feature type="domain" description="Transposase IS66 central" evidence="2">
    <location>
        <begin position="207"/>
        <end position="488"/>
    </location>
</feature>